<evidence type="ECO:0000313" key="2">
    <source>
        <dbReference type="Proteomes" id="UP000004431"/>
    </source>
</evidence>
<evidence type="ECO:0000313" key="1">
    <source>
        <dbReference type="EMBL" id="EFL44483.1"/>
    </source>
</evidence>
<dbReference type="PROSITE" id="PS51318">
    <property type="entry name" value="TAT"/>
    <property type="match status" value="1"/>
</dbReference>
<organism evidence="1 2">
    <name type="scientific">Fannyhessea vaginae PB189-T1-4</name>
    <dbReference type="NCBI Taxonomy" id="866774"/>
    <lineage>
        <taxon>Bacteria</taxon>
        <taxon>Bacillati</taxon>
        <taxon>Actinomycetota</taxon>
        <taxon>Coriobacteriia</taxon>
        <taxon>Coriobacteriales</taxon>
        <taxon>Atopobiaceae</taxon>
        <taxon>Fannyhessea</taxon>
    </lineage>
</organism>
<reference evidence="1 2" key="1">
    <citation type="submission" date="2010-08" db="EMBL/GenBank/DDBJ databases">
        <authorList>
            <person name="Durkin A.S."/>
            <person name="Madupu R."/>
            <person name="Torralba M."/>
            <person name="Gillis M."/>
            <person name="Methe B."/>
            <person name="Sutton G."/>
            <person name="Nelson K.E."/>
        </authorList>
    </citation>
    <scope>NUCLEOTIDE SEQUENCE [LARGE SCALE GENOMIC DNA]</scope>
    <source>
        <strain evidence="1 2">PB189-T1-4</strain>
    </source>
</reference>
<gene>
    <name evidence="1" type="ORF">HMPREF9248_1133</name>
</gene>
<keyword evidence="2" id="KW-1185">Reference proteome</keyword>
<dbReference type="NCBIfam" id="TIGR01409">
    <property type="entry name" value="TAT_signal_seq"/>
    <property type="match status" value="1"/>
</dbReference>
<sequence>MFKLPAHKESLSMKLPRILDTDTHDHPAAARGRWGLSRRGFLRATSAAGTLAAIAVSTSGCKRVSAPSQPGVVTDIPADYIIDPQTNESNYNVVDMPLKAGSAWEFPRGTTFYPSDGTMIAAISPSALALPMVKGCVLSLEKGTISDVIADVYTKDSANYVIYDVRCSNALYAWIELDVVTHNWSLYAQAMANGATHGSVLELWQSTSDYLPAQFAVSGSSVVWQVCPHPKKSKARSHSYAYIWKLGDEQAQQVVESNGKFACPPSISKGTCVLVPRLTVQKSQLYCMNAYTLSSGFSSTTATLTLPSGVAPLDVQYISNKFAFSIAANYQSGGLLGKMGTYIGTTDGLCVLSREPSAPVCGCGDTFIVRNRTSYFVINTATKSYSVLPAANRCSDFGEYPACAGEQKTFVTYATIKDKDTGYPKNMVVRLFSM</sequence>
<dbReference type="Proteomes" id="UP000004431">
    <property type="component" value="Unassembled WGS sequence"/>
</dbReference>
<dbReference type="InterPro" id="IPR019546">
    <property type="entry name" value="TAT_signal_bac_arc"/>
</dbReference>
<protein>
    <submittedName>
        <fullName evidence="1">Tat pathway signal sequence domain protein</fullName>
    </submittedName>
</protein>
<accession>A0ABN0B127</accession>
<name>A0ABN0B127_9ACTN</name>
<comment type="caution">
    <text evidence="1">The sequence shown here is derived from an EMBL/GenBank/DDBJ whole genome shotgun (WGS) entry which is preliminary data.</text>
</comment>
<proteinExistence type="predicted"/>
<dbReference type="InterPro" id="IPR006311">
    <property type="entry name" value="TAT_signal"/>
</dbReference>
<dbReference type="EMBL" id="AEDQ01000014">
    <property type="protein sequence ID" value="EFL44483.1"/>
    <property type="molecule type" value="Genomic_DNA"/>
</dbReference>